<reference evidence="1 2" key="1">
    <citation type="submission" date="2018-06" db="EMBL/GenBank/DDBJ databases">
        <authorList>
            <consortium name="Pathogen Informatics"/>
            <person name="Doyle S."/>
        </authorList>
    </citation>
    <scope>NUCLEOTIDE SEQUENCE [LARGE SCALE GENOMIC DNA]</scope>
    <source>
        <strain evidence="1 2">NCTC9081</strain>
    </source>
</reference>
<gene>
    <name evidence="1" type="ORF">NCTC9081_01726</name>
</gene>
<dbReference type="Proteomes" id="UP000254716">
    <property type="component" value="Unassembled WGS sequence"/>
</dbReference>
<evidence type="ECO:0000313" key="2">
    <source>
        <dbReference type="Proteomes" id="UP000254716"/>
    </source>
</evidence>
<evidence type="ECO:0000313" key="1">
    <source>
        <dbReference type="EMBL" id="STJ16340.1"/>
    </source>
</evidence>
<name>A0A376W0J4_ECOLX</name>
<sequence length="37" mass="4456">MISRWKWMLKQTIKKTMVQGNVIRNCRDNNGPFINSF</sequence>
<dbReference type="EMBL" id="UGCV01000008">
    <property type="protein sequence ID" value="STJ16340.1"/>
    <property type="molecule type" value="Genomic_DNA"/>
</dbReference>
<accession>A0A376W0J4</accession>
<proteinExistence type="predicted"/>
<protein>
    <submittedName>
        <fullName evidence="1">Uncharacterized protein</fullName>
    </submittedName>
</protein>
<organism evidence="1 2">
    <name type="scientific">Escherichia coli</name>
    <dbReference type="NCBI Taxonomy" id="562"/>
    <lineage>
        <taxon>Bacteria</taxon>
        <taxon>Pseudomonadati</taxon>
        <taxon>Pseudomonadota</taxon>
        <taxon>Gammaproteobacteria</taxon>
        <taxon>Enterobacterales</taxon>
        <taxon>Enterobacteriaceae</taxon>
        <taxon>Escherichia</taxon>
    </lineage>
</organism>
<dbReference type="AlphaFoldDB" id="A0A376W0J4"/>